<dbReference type="Proteomes" id="UP000018467">
    <property type="component" value="Unassembled WGS sequence"/>
</dbReference>
<dbReference type="AlphaFoldDB" id="A0A3B1IGB8"/>
<feature type="region of interest" description="Disordered" evidence="7">
    <location>
        <begin position="136"/>
        <end position="176"/>
    </location>
</feature>
<evidence type="ECO:0000256" key="4">
    <source>
        <dbReference type="ARBA" id="ARBA00023125"/>
    </source>
</evidence>
<reference evidence="9" key="3">
    <citation type="submission" date="2025-08" db="UniProtKB">
        <authorList>
            <consortium name="Ensembl"/>
        </authorList>
    </citation>
    <scope>IDENTIFICATION</scope>
</reference>
<keyword evidence="2" id="KW-0678">Repressor</keyword>
<evidence type="ECO:0000259" key="8">
    <source>
        <dbReference type="PROSITE" id="PS50888"/>
    </source>
</evidence>
<dbReference type="Bgee" id="ENSAMXG00000031670">
    <property type="expression patterns" value="Expressed in embryo and 2 other cell types or tissues"/>
</dbReference>
<dbReference type="GeneTree" id="ENSGT00940000166705"/>
<reference evidence="9" key="4">
    <citation type="submission" date="2025-09" db="UniProtKB">
        <authorList>
            <consortium name="Ensembl"/>
        </authorList>
    </citation>
    <scope>IDENTIFICATION</scope>
</reference>
<dbReference type="SUPFAM" id="SSF47459">
    <property type="entry name" value="HLH, helix-loop-helix DNA-binding domain"/>
    <property type="match status" value="1"/>
</dbReference>
<reference evidence="10" key="1">
    <citation type="submission" date="2013-03" db="EMBL/GenBank/DDBJ databases">
        <authorList>
            <person name="Jeffery W."/>
            <person name="Warren W."/>
            <person name="Wilson R.K."/>
        </authorList>
    </citation>
    <scope>NUCLEOTIDE SEQUENCE</scope>
    <source>
        <strain evidence="10">female</strain>
    </source>
</reference>
<dbReference type="GO" id="GO:0003677">
    <property type="term" value="F:DNA binding"/>
    <property type="evidence" value="ECO:0007669"/>
    <property type="project" value="UniProtKB-KW"/>
</dbReference>
<comment type="subcellular location">
    <subcellularLocation>
        <location evidence="1">Nucleus</location>
    </subcellularLocation>
</comment>
<evidence type="ECO:0000256" key="3">
    <source>
        <dbReference type="ARBA" id="ARBA00023015"/>
    </source>
</evidence>
<evidence type="ECO:0000313" key="10">
    <source>
        <dbReference type="Proteomes" id="UP000018467"/>
    </source>
</evidence>
<name>A0A3B1IGB8_ASTMX</name>
<dbReference type="GeneID" id="111194137"/>
<dbReference type="RefSeq" id="XP_022533253.1">
    <property type="nucleotide sequence ID" value="XM_022677532.2"/>
</dbReference>
<dbReference type="GO" id="GO:0005634">
    <property type="term" value="C:nucleus"/>
    <property type="evidence" value="ECO:0007669"/>
    <property type="project" value="UniProtKB-SubCell"/>
</dbReference>
<dbReference type="InParanoid" id="A0A3B1IGB8"/>
<dbReference type="PANTHER" id="PTHR10985">
    <property type="entry name" value="BASIC HELIX-LOOP-HELIX TRANSCRIPTION FACTOR, HES-RELATED"/>
    <property type="match status" value="1"/>
</dbReference>
<dbReference type="SMART" id="SM00353">
    <property type="entry name" value="HLH"/>
    <property type="match status" value="1"/>
</dbReference>
<organism evidence="9 10">
    <name type="scientific">Astyanax mexicanus</name>
    <name type="common">Blind cave fish</name>
    <name type="synonym">Astyanax fasciatus mexicanus</name>
    <dbReference type="NCBI Taxonomy" id="7994"/>
    <lineage>
        <taxon>Eukaryota</taxon>
        <taxon>Metazoa</taxon>
        <taxon>Chordata</taxon>
        <taxon>Craniata</taxon>
        <taxon>Vertebrata</taxon>
        <taxon>Euteleostomi</taxon>
        <taxon>Actinopterygii</taxon>
        <taxon>Neopterygii</taxon>
        <taxon>Teleostei</taxon>
        <taxon>Ostariophysi</taxon>
        <taxon>Characiformes</taxon>
        <taxon>Characoidei</taxon>
        <taxon>Acestrorhamphidae</taxon>
        <taxon>Acestrorhamphinae</taxon>
        <taxon>Astyanax</taxon>
    </lineage>
</organism>
<dbReference type="FunFam" id="4.10.280.10:FF:000009">
    <property type="entry name" value="Transcription factor HES-1"/>
    <property type="match status" value="1"/>
</dbReference>
<keyword evidence="4" id="KW-0238">DNA-binding</keyword>
<dbReference type="InterPro" id="IPR036638">
    <property type="entry name" value="HLH_DNA-bd_sf"/>
</dbReference>
<reference evidence="10" key="2">
    <citation type="journal article" date="2014" name="Nat. Commun.">
        <title>The cavefish genome reveals candidate genes for eye loss.</title>
        <authorList>
            <person name="McGaugh S.E."/>
            <person name="Gross J.B."/>
            <person name="Aken B."/>
            <person name="Blin M."/>
            <person name="Borowsky R."/>
            <person name="Chalopin D."/>
            <person name="Hinaux H."/>
            <person name="Jeffery W.R."/>
            <person name="Keene A."/>
            <person name="Ma L."/>
            <person name="Minx P."/>
            <person name="Murphy D."/>
            <person name="O'Quin K.E."/>
            <person name="Retaux S."/>
            <person name="Rohner N."/>
            <person name="Searle S.M."/>
            <person name="Stahl B.A."/>
            <person name="Tabin C."/>
            <person name="Volff J.N."/>
            <person name="Yoshizawa M."/>
            <person name="Warren W.C."/>
        </authorList>
    </citation>
    <scope>NUCLEOTIDE SEQUENCE [LARGE SCALE GENOMIC DNA]</scope>
    <source>
        <strain evidence="10">female</strain>
    </source>
</reference>
<dbReference type="Gene3D" id="4.10.280.10">
    <property type="entry name" value="Helix-loop-helix DNA-binding domain"/>
    <property type="match status" value="1"/>
</dbReference>
<dbReference type="InterPro" id="IPR011598">
    <property type="entry name" value="bHLH_dom"/>
</dbReference>
<protein>
    <submittedName>
        <fullName evidence="9">Transcription factor HES-4-B-like</fullName>
    </submittedName>
</protein>
<dbReference type="STRING" id="7994.ENSAMXP00000028605"/>
<sequence>MDFGGEEVQQTVRTIMKSQSEKNPQRRLSKPLLERRRRARINACLGELRSLLLQSHATQGCHPSKLEKADILELTVRHLRSLQHTHSGGNGVFSVGYSACVCEIRRFLCAAPQTVNRPDAGGALLQGISVCPAQTTQKPSLSQHTHHTHQHLHLSTHQEKTSSSSSGTYSSVWRPW</sequence>
<feature type="compositionally biased region" description="Low complexity" evidence="7">
    <location>
        <begin position="161"/>
        <end position="176"/>
    </location>
</feature>
<keyword evidence="10" id="KW-1185">Reference proteome</keyword>
<evidence type="ECO:0000256" key="1">
    <source>
        <dbReference type="ARBA" id="ARBA00004123"/>
    </source>
</evidence>
<keyword evidence="6" id="KW-0539">Nucleus</keyword>
<evidence type="ECO:0000313" key="9">
    <source>
        <dbReference type="Ensembl" id="ENSAMXP00000028605.1"/>
    </source>
</evidence>
<evidence type="ECO:0000256" key="7">
    <source>
        <dbReference type="SAM" id="MobiDB-lite"/>
    </source>
</evidence>
<evidence type="ECO:0000256" key="2">
    <source>
        <dbReference type="ARBA" id="ARBA00022491"/>
    </source>
</evidence>
<evidence type="ECO:0000256" key="5">
    <source>
        <dbReference type="ARBA" id="ARBA00023163"/>
    </source>
</evidence>
<dbReference type="GO" id="GO:0046983">
    <property type="term" value="F:protein dimerization activity"/>
    <property type="evidence" value="ECO:0007669"/>
    <property type="project" value="InterPro"/>
</dbReference>
<feature type="domain" description="BHLH" evidence="8">
    <location>
        <begin position="25"/>
        <end position="82"/>
    </location>
</feature>
<dbReference type="InterPro" id="IPR050370">
    <property type="entry name" value="HES_HEY"/>
</dbReference>
<feature type="compositionally biased region" description="Basic residues" evidence="7">
    <location>
        <begin position="144"/>
        <end position="154"/>
    </location>
</feature>
<keyword evidence="3" id="KW-0805">Transcription regulation</keyword>
<dbReference type="Ensembl" id="ENSAMXT00000035814.1">
    <property type="protein sequence ID" value="ENSAMXP00000028605.1"/>
    <property type="gene ID" value="ENSAMXG00000031670.1"/>
</dbReference>
<dbReference type="Pfam" id="PF00010">
    <property type="entry name" value="HLH"/>
    <property type="match status" value="1"/>
</dbReference>
<dbReference type="KEGG" id="amex:111194137"/>
<evidence type="ECO:0000256" key="6">
    <source>
        <dbReference type="ARBA" id="ARBA00023242"/>
    </source>
</evidence>
<keyword evidence="5" id="KW-0804">Transcription</keyword>
<dbReference type="PROSITE" id="PS50888">
    <property type="entry name" value="BHLH"/>
    <property type="match status" value="1"/>
</dbReference>
<proteinExistence type="predicted"/>
<accession>A0A3B1IGB8</accession>